<organism evidence="1 2">
    <name type="scientific">Spiromyces aspiralis</name>
    <dbReference type="NCBI Taxonomy" id="68401"/>
    <lineage>
        <taxon>Eukaryota</taxon>
        <taxon>Fungi</taxon>
        <taxon>Fungi incertae sedis</taxon>
        <taxon>Zoopagomycota</taxon>
        <taxon>Kickxellomycotina</taxon>
        <taxon>Kickxellomycetes</taxon>
        <taxon>Kickxellales</taxon>
        <taxon>Kickxellaceae</taxon>
        <taxon>Spiromyces</taxon>
    </lineage>
</organism>
<dbReference type="Proteomes" id="UP001145114">
    <property type="component" value="Unassembled WGS sequence"/>
</dbReference>
<accession>A0ACC1HKL5</accession>
<protein>
    <submittedName>
        <fullName evidence="1">Uncharacterized protein</fullName>
    </submittedName>
</protein>
<keyword evidence="2" id="KW-1185">Reference proteome</keyword>
<evidence type="ECO:0000313" key="1">
    <source>
        <dbReference type="EMBL" id="KAJ1677039.1"/>
    </source>
</evidence>
<gene>
    <name evidence="1" type="ORF">EV182_007005</name>
</gene>
<dbReference type="EMBL" id="JAMZIH010003100">
    <property type="protein sequence ID" value="KAJ1677039.1"/>
    <property type="molecule type" value="Genomic_DNA"/>
</dbReference>
<evidence type="ECO:0000313" key="2">
    <source>
        <dbReference type="Proteomes" id="UP001145114"/>
    </source>
</evidence>
<reference evidence="1" key="1">
    <citation type="submission" date="2022-06" db="EMBL/GenBank/DDBJ databases">
        <title>Phylogenomic reconstructions and comparative analyses of Kickxellomycotina fungi.</title>
        <authorList>
            <person name="Reynolds N.K."/>
            <person name="Stajich J.E."/>
            <person name="Barry K."/>
            <person name="Grigoriev I.V."/>
            <person name="Crous P."/>
            <person name="Smith M.E."/>
        </authorList>
    </citation>
    <scope>NUCLEOTIDE SEQUENCE</scope>
    <source>
        <strain evidence="1">RSA 2271</strain>
    </source>
</reference>
<feature type="non-terminal residue" evidence="1">
    <location>
        <position position="52"/>
    </location>
</feature>
<feature type="non-terminal residue" evidence="1">
    <location>
        <position position="1"/>
    </location>
</feature>
<comment type="caution">
    <text evidence="1">The sequence shown here is derived from an EMBL/GenBank/DDBJ whole genome shotgun (WGS) entry which is preliminary data.</text>
</comment>
<proteinExistence type="predicted"/>
<name>A0ACC1HKL5_9FUNG</name>
<sequence length="52" mass="5931">SFNEIATDKRDHLDTHEAFENNILASFNFALKDHGLLTDLASELQATLIDWE</sequence>